<name>A0A381T0H2_9ZZZZ</name>
<evidence type="ECO:0000256" key="1">
    <source>
        <dbReference type="ARBA" id="ARBA00001933"/>
    </source>
</evidence>
<evidence type="ECO:0000256" key="2">
    <source>
        <dbReference type="ARBA" id="ARBA00009320"/>
    </source>
</evidence>
<reference evidence="4" key="1">
    <citation type="submission" date="2018-05" db="EMBL/GenBank/DDBJ databases">
        <authorList>
            <person name="Lanie J.A."/>
            <person name="Ng W.-L."/>
            <person name="Kazmierczak K.M."/>
            <person name="Andrzejewski T.M."/>
            <person name="Davidsen T.M."/>
            <person name="Wayne K.J."/>
            <person name="Tettelin H."/>
            <person name="Glass J.I."/>
            <person name="Rusch D."/>
            <person name="Podicherti R."/>
            <person name="Tsui H.-C.T."/>
            <person name="Winkler M.E."/>
        </authorList>
    </citation>
    <scope>NUCLEOTIDE SEQUENCE</scope>
</reference>
<comment type="cofactor">
    <cofactor evidence="1">
        <name>pyridoxal 5'-phosphate</name>
        <dbReference type="ChEBI" id="CHEBI:597326"/>
    </cofactor>
</comment>
<gene>
    <name evidence="4" type="ORF">METZ01_LOCUS59987</name>
</gene>
<dbReference type="FunFam" id="3.20.10.10:FF:000002">
    <property type="entry name" value="D-alanine aminotransferase"/>
    <property type="match status" value="1"/>
</dbReference>
<dbReference type="InterPro" id="IPR050571">
    <property type="entry name" value="Class-IV_PLP-Dep_Aminotrnsfr"/>
</dbReference>
<dbReference type="PANTHER" id="PTHR42743">
    <property type="entry name" value="AMINO-ACID AMINOTRANSFERASE"/>
    <property type="match status" value="1"/>
</dbReference>
<dbReference type="Gene3D" id="3.30.470.10">
    <property type="match status" value="1"/>
</dbReference>
<dbReference type="InterPro" id="IPR001544">
    <property type="entry name" value="Aminotrans_IV"/>
</dbReference>
<dbReference type="InterPro" id="IPR018300">
    <property type="entry name" value="Aminotrans_IV_CS"/>
</dbReference>
<dbReference type="PANTHER" id="PTHR42743:SF11">
    <property type="entry name" value="AMINODEOXYCHORISMATE LYASE"/>
    <property type="match status" value="1"/>
</dbReference>
<comment type="similarity">
    <text evidence="2">Belongs to the class-IV pyridoxal-phosphate-dependent aminotransferase family.</text>
</comment>
<dbReference type="AlphaFoldDB" id="A0A381T0H2"/>
<dbReference type="SUPFAM" id="SSF56752">
    <property type="entry name" value="D-aminoacid aminotransferase-like PLP-dependent enzymes"/>
    <property type="match status" value="1"/>
</dbReference>
<keyword evidence="3" id="KW-0663">Pyridoxal phosphate</keyword>
<protein>
    <recommendedName>
        <fullName evidence="5">Branched-chain-amino-acid transaminase</fullName>
    </recommendedName>
</protein>
<dbReference type="InterPro" id="IPR043132">
    <property type="entry name" value="BCAT-like_C"/>
</dbReference>
<dbReference type="GO" id="GO:0046394">
    <property type="term" value="P:carboxylic acid biosynthetic process"/>
    <property type="evidence" value="ECO:0007669"/>
    <property type="project" value="UniProtKB-ARBA"/>
</dbReference>
<dbReference type="GO" id="GO:0003824">
    <property type="term" value="F:catalytic activity"/>
    <property type="evidence" value="ECO:0007669"/>
    <property type="project" value="InterPro"/>
</dbReference>
<sequence length="294" mass="32714">MEATVNVNGVVTSADQAVVSVFDHGFLYGDGVYETLRTYNRRPFFLDRHLKRLRASAERLTIAIPLQDDDFTQRLQATMADVHPSGEVMLRILITRGIGELSYDPSACRRPTVVIIAQAHREIPETKIRTGLRLVVASVLRNHPQSVDPSIKSNNLLNNVLAMQEALHLKADEAILLNHRGEFAECSQSNLFVVRDGKVLTPPLDAGLLEGVTRNFLFEVGTDLEVPVAEAVLRETDLPQLDEMFITSTTREVVPVIRVGSHQIGSGRPGPITMRLLEQFRRRAHETARDPAAD</sequence>
<dbReference type="GO" id="GO:0008652">
    <property type="term" value="P:amino acid biosynthetic process"/>
    <property type="evidence" value="ECO:0007669"/>
    <property type="project" value="UniProtKB-ARBA"/>
</dbReference>
<organism evidence="4">
    <name type="scientific">marine metagenome</name>
    <dbReference type="NCBI Taxonomy" id="408172"/>
    <lineage>
        <taxon>unclassified sequences</taxon>
        <taxon>metagenomes</taxon>
        <taxon>ecological metagenomes</taxon>
    </lineage>
</organism>
<evidence type="ECO:0000256" key="3">
    <source>
        <dbReference type="ARBA" id="ARBA00022898"/>
    </source>
</evidence>
<proteinExistence type="inferred from homology"/>
<dbReference type="EMBL" id="UINC01003529">
    <property type="protein sequence ID" value="SVA07133.1"/>
    <property type="molecule type" value="Genomic_DNA"/>
</dbReference>
<dbReference type="InterPro" id="IPR036038">
    <property type="entry name" value="Aminotransferase-like"/>
</dbReference>
<dbReference type="Gene3D" id="3.20.10.10">
    <property type="entry name" value="D-amino Acid Aminotransferase, subunit A, domain 2"/>
    <property type="match status" value="1"/>
</dbReference>
<evidence type="ECO:0000313" key="4">
    <source>
        <dbReference type="EMBL" id="SVA07133.1"/>
    </source>
</evidence>
<dbReference type="GO" id="GO:0005829">
    <property type="term" value="C:cytosol"/>
    <property type="evidence" value="ECO:0007669"/>
    <property type="project" value="TreeGrafter"/>
</dbReference>
<dbReference type="Pfam" id="PF01063">
    <property type="entry name" value="Aminotran_4"/>
    <property type="match status" value="1"/>
</dbReference>
<dbReference type="PROSITE" id="PS00770">
    <property type="entry name" value="AA_TRANSFER_CLASS_4"/>
    <property type="match status" value="1"/>
</dbReference>
<evidence type="ECO:0008006" key="5">
    <source>
        <dbReference type="Google" id="ProtNLM"/>
    </source>
</evidence>
<accession>A0A381T0H2</accession>
<dbReference type="InterPro" id="IPR043131">
    <property type="entry name" value="BCAT-like_N"/>
</dbReference>